<feature type="domain" description="Peptidase M13 N-terminal" evidence="10">
    <location>
        <begin position="280"/>
        <end position="382"/>
    </location>
</feature>
<proteinExistence type="predicted"/>
<dbReference type="GO" id="GO:0005829">
    <property type="term" value="C:cytosol"/>
    <property type="evidence" value="ECO:0007669"/>
    <property type="project" value="TreeGrafter"/>
</dbReference>
<feature type="region of interest" description="Disordered" evidence="7">
    <location>
        <begin position="825"/>
        <end position="847"/>
    </location>
</feature>
<feature type="domain" description="Peptidase M13 N-terminal" evidence="10">
    <location>
        <begin position="389"/>
        <end position="456"/>
    </location>
</feature>
<feature type="region of interest" description="Disordered" evidence="7">
    <location>
        <begin position="713"/>
        <end position="741"/>
    </location>
</feature>
<dbReference type="InterPro" id="IPR036887">
    <property type="entry name" value="HTH_APSES_sf"/>
</dbReference>
<evidence type="ECO:0000256" key="3">
    <source>
        <dbReference type="ARBA" id="ARBA00022723"/>
    </source>
</evidence>
<accession>A0A9P8A4C1</accession>
<feature type="domain" description="Meiotically up-regulated gene 62 protein-like alpha-beta" evidence="12">
    <location>
        <begin position="1464"/>
        <end position="1586"/>
    </location>
</feature>
<evidence type="ECO:0000256" key="6">
    <source>
        <dbReference type="ARBA" id="ARBA00023049"/>
    </source>
</evidence>
<evidence type="ECO:0000259" key="9">
    <source>
        <dbReference type="Pfam" id="PF01431"/>
    </source>
</evidence>
<feature type="compositionally biased region" description="Polar residues" evidence="7">
    <location>
        <begin position="2359"/>
        <end position="2398"/>
    </location>
</feature>
<dbReference type="PANTHER" id="PTHR22754:SF32">
    <property type="entry name" value="DISCO-INTERACTING PROTEIN 2"/>
    <property type="match status" value="1"/>
</dbReference>
<evidence type="ECO:0000259" key="12">
    <source>
        <dbReference type="Pfam" id="PF24919"/>
    </source>
</evidence>
<gene>
    <name evidence="13" type="ORF">KVV02_005005</name>
</gene>
<dbReference type="SUPFAM" id="SSF55486">
    <property type="entry name" value="Metalloproteases ('zincins'), catalytic domain"/>
    <property type="match status" value="1"/>
</dbReference>
<dbReference type="Proteomes" id="UP000717515">
    <property type="component" value="Unassembled WGS sequence"/>
</dbReference>
<feature type="region of interest" description="Disordered" evidence="7">
    <location>
        <begin position="864"/>
        <end position="902"/>
    </location>
</feature>
<dbReference type="PANTHER" id="PTHR22754">
    <property type="entry name" value="DISCO-INTERACTING PROTEIN 2 DIP2 -RELATED"/>
    <property type="match status" value="1"/>
</dbReference>
<evidence type="ECO:0000259" key="8">
    <source>
        <dbReference type="Pfam" id="PF00501"/>
    </source>
</evidence>
<feature type="region of interest" description="Disordered" evidence="7">
    <location>
        <begin position="2280"/>
        <end position="2330"/>
    </location>
</feature>
<dbReference type="InterPro" id="IPR042099">
    <property type="entry name" value="ANL_N_sf"/>
</dbReference>
<dbReference type="Gene3D" id="1.10.1380.10">
    <property type="entry name" value="Neutral endopeptidase , domain2"/>
    <property type="match status" value="1"/>
</dbReference>
<keyword evidence="4" id="KW-0378">Hydrolase</keyword>
<evidence type="ECO:0000256" key="1">
    <source>
        <dbReference type="ARBA" id="ARBA00001947"/>
    </source>
</evidence>
<protein>
    <submittedName>
        <fullName evidence="13">Uncharacterized protein</fullName>
    </submittedName>
</protein>
<comment type="caution">
    <text evidence="13">The sequence shown here is derived from an EMBL/GenBank/DDBJ whole genome shotgun (WGS) entry which is preliminary data.</text>
</comment>
<dbReference type="Gene3D" id="3.30.300.30">
    <property type="match status" value="2"/>
</dbReference>
<evidence type="ECO:0000256" key="5">
    <source>
        <dbReference type="ARBA" id="ARBA00022833"/>
    </source>
</evidence>
<evidence type="ECO:0000259" key="11">
    <source>
        <dbReference type="Pfam" id="PF23024"/>
    </source>
</evidence>
<dbReference type="Pfam" id="PF24919">
    <property type="entry name" value="Mug62"/>
    <property type="match status" value="1"/>
</dbReference>
<dbReference type="InterPro" id="IPR018497">
    <property type="entry name" value="Peptidase_M13_C"/>
</dbReference>
<feature type="region of interest" description="Disordered" evidence="7">
    <location>
        <begin position="2412"/>
        <end position="2435"/>
    </location>
</feature>
<dbReference type="GO" id="GO:0006508">
    <property type="term" value="P:proteolysis"/>
    <property type="evidence" value="ECO:0007669"/>
    <property type="project" value="UniProtKB-KW"/>
</dbReference>
<feature type="compositionally biased region" description="Polar residues" evidence="7">
    <location>
        <begin position="2304"/>
        <end position="2330"/>
    </location>
</feature>
<dbReference type="InterPro" id="IPR024079">
    <property type="entry name" value="MetalloPept_cat_dom_sf"/>
</dbReference>
<sequence>MTSSVYTASYSGIPVYDTIYRGIAVMRLKNDSWLNATQILKIAGIEKGGRTGQRSDEILARNEQVLLRRATQNLTEMRKSGKNCQQQALELEAENKNFQHDMVQPLTLAVEDDGAGLDLTREAGSFATRPTVMLWQGESWLPGIDKLILALISARMPLIMRYILEPNSSHPFLIPENDPVACQNLQKLRDLYSSCMNEEQIKSLGRQPLLAVLQKIIEMYPVTDSLGLNTLARITPVAASANSSQIMLGLFEGGAGNRGRIDPEVMSNILPETMLPSPWEDTAKQIVDFEKRLSETFADFARLVNPGGASKSVFTTNEISALTPSIDWGLLLDDLLPTDVNRTHPIFVLSPSYLRRLELLLQTTEPRTLQAYFVWTVIWLLAHGLAPTRANGYLDHMAGYFFMSERFKNGSHALVTEMIDSMRSIYEIIIPSLSWLDSSTIAGAIEKLKALLTLVGSSRSPPDAQSSESLRSYYEDYHVDPGQFFENDIQFRQRRSAVDYRSLERGLDRRMHMSFSAQTANAFYEPTMNRIPLPAGMLQPTFFHVDYPEYVNYGSLGGIIGHEFTHAFDDWGHHFDGLGRQVNWWTNSTAEAFAEKAKCFVDQYNNFTVTTPGGIAYKVDGERTLDENIADNGGIETILPGLDEYTPEQLFFISFGRSWCRKMRREELASDAATSMHSPNNWRINGALQDSYQFARAFSCHVGGPMNPREKCRLCQPPQRQHTPMHSPHADAPAPQQPDRRVHPSMYQARGMATPHNLPHMPHNMRPQPTFQNPIAQDAHRRRNHSPPHRVPCTGTRARLRRPTGIQSTLSDTISQPHAIELTSTSSTVPSYPAPSTHSWATPSPIDSASTCRKQRLQHLLALSNPPCDGQKETLHRRSRVGRESNASPGTQINTEPERRTSVGRHANAFQQQHKYSPHPEIQSSDTARTQLRQGARIALVFRRSEMLDFLAAYFGCLMAGMTAVPINGIEEFAEMTHILRCSNTELAFTTEHNHKVLAKDLHAHKDGAGGASGMVWPAGVHWWKTDILENTWKPKKNRLSADSVDMELSLPDLAYIEYTKSPNGELKGVAISHQTVLEQSHAINHCLGSNPRRGVQARARSDVVISWLEPRQQVGFVLGGLLGTYRGSHTVFLHSVITDTPGLWTQCAVRYGATLALGDYEGVRSLIRYTSPLSPSTSSTISSATMGSLDDSQSVDVQNCNLPWLETFLIDATATQPQLDREFAMEFLAPLGIPHPEHAVVPMLTLPEHGGMILSMRDHLMFPRGADKIDFGFGYDMLYGPEPKHFDLTMGSGLQQRLKGYPAASDTICHYLLDREALKNNIIKVVATREEAVERSTERGAVLVSAFGYATPLATLAIVDPETTALSQPNTVGEIWVDSPSIAFGFWDLPKLSQSIFHALPLIVPVDTMVPEVYDPVPAGFLRTGLLGGLIEGRVVVFGLCTEKIQQEFLPDQRSSNLWRDRTWEYGHHYAKDLISTVMERIVGFSCCTVFESFINGERLPIICAESPRHQRSDLVKLTQFVRQAMLDYHGLRPYCIAIASQGALPRAQKNGRRMLHPPLCRKLLELGQLALSHIWTSVDDTIFNTAVGDDALGGIWGGDALTVREAVLPARSRMAQFSSCGCPNEVLDERSKVNLSQFPSLAELLVWRTITTPENAAFISLDNFGRVSKAITFRKLGMKVASIASYLEKRGGFKAGDKVVLLFPNGIDFVATVYAAWFLGLVPVPVSIPETGHLQEDIAMLMSLLTELRISHQFLIGDSTTEELMRQKATLTLIKACIGARQDAVVPTVLNVSKAPKTHKALGRESGYSAPPRASLAKTAPAVVSVHYSTDMRRTMVKVSHTTLMAQCRTFKVQCQLRCERSMVACWKSFAGLGLLQTCGAGVYVGATTVLIRYSDFKACPQIYFEAIERHAVKDPIVNYTMLEQALASQHHQSPPPCLNFSAVRNLLVSTEERVRTDVHCVLERRLCLSMTDSGFYMERTSISSMFGHMVNPMITTRSYMDIEPVRLYLSLQSLRRGIVEVTTEEEDSNGIWVEDSGTPVCGTTVAIVNPETRELCLSREIGEIWVSSEANVQAYTGTISPLLLEAETAPSLPTPNLSTSRFNATLANDDAGDDAGSDEEDEKMSFVRTGEIGFLWSYSNKYLNDGRPTSLLFVVGPIGETFEVNGLMHCPKDIEATIEKAHPNIAPHGSIVFQTESVVVCVVQVRQADTFLMNLALSVMRHVLEKHRFMPDAIAVVAEGVLAKNRYGEKQRGKMLSIFMSAKMPLLYIHYPRGSLPESMPEQQESIHSQPSSPQPKERTLGSSNSSMQNHGTSWTSSTATDWGTWSSSGTPRASVITVSSSCLATSSSSPVASWMQPTPFNDTPKTTHASLSGSKTGSVRSTHSTASVSGSTRSMRSVRSLVGSIFDHKKKDNAHQLRPHQEQGEDGNPGRVVDLQGIHHTKSESGLISVPVGMLSRSASQLTLPPAPPQLPPIGLDVPRKASLSRNGSATELETFI</sequence>
<dbReference type="CDD" id="cd08662">
    <property type="entry name" value="M13"/>
    <property type="match status" value="1"/>
</dbReference>
<dbReference type="SUPFAM" id="SSF54616">
    <property type="entry name" value="DNA-binding domain of Mlu1-box binding protein MBP1"/>
    <property type="match status" value="1"/>
</dbReference>
<dbReference type="InterPro" id="IPR056881">
    <property type="entry name" value="Mug62_dom"/>
</dbReference>
<dbReference type="EMBL" id="JAIFTL010000167">
    <property type="protein sequence ID" value="KAG9322077.1"/>
    <property type="molecule type" value="Genomic_DNA"/>
</dbReference>
<dbReference type="InterPro" id="IPR000718">
    <property type="entry name" value="Peptidase_M13"/>
</dbReference>
<dbReference type="Pfam" id="PF01431">
    <property type="entry name" value="Peptidase_M13"/>
    <property type="match status" value="1"/>
</dbReference>
<feature type="domain" description="AMP-dependent synthetase/ligase" evidence="8">
    <location>
        <begin position="1654"/>
        <end position="2078"/>
    </location>
</feature>
<evidence type="ECO:0000256" key="2">
    <source>
        <dbReference type="ARBA" id="ARBA00022670"/>
    </source>
</evidence>
<keyword evidence="5" id="KW-0862">Zinc</keyword>
<feature type="compositionally biased region" description="Polar residues" evidence="7">
    <location>
        <begin position="2284"/>
        <end position="2295"/>
    </location>
</feature>
<dbReference type="Gene3D" id="3.40.390.10">
    <property type="entry name" value="Collagenase (Catalytic Domain)"/>
    <property type="match status" value="1"/>
</dbReference>
<reference evidence="13" key="1">
    <citation type="submission" date="2021-07" db="EMBL/GenBank/DDBJ databases">
        <title>Draft genome of Mortierella alpina, strain LL118, isolated from an aspen leaf litter sample.</title>
        <authorList>
            <person name="Yang S."/>
            <person name="Vinatzer B.A."/>
        </authorList>
    </citation>
    <scope>NUCLEOTIDE SEQUENCE</scope>
    <source>
        <strain evidence="13">LL118</strain>
    </source>
</reference>
<dbReference type="GO" id="GO:0046872">
    <property type="term" value="F:metal ion binding"/>
    <property type="evidence" value="ECO:0007669"/>
    <property type="project" value="UniProtKB-KW"/>
</dbReference>
<dbReference type="Gene3D" id="3.10.260.10">
    <property type="entry name" value="Transcription regulator HTH, APSES-type DNA-binding domain"/>
    <property type="match status" value="1"/>
</dbReference>
<name>A0A9P8A4C1_MORAP</name>
<dbReference type="GO" id="GO:0003677">
    <property type="term" value="F:DNA binding"/>
    <property type="evidence" value="ECO:0007669"/>
    <property type="project" value="InterPro"/>
</dbReference>
<dbReference type="InterPro" id="IPR000873">
    <property type="entry name" value="AMP-dep_synth/lig_dom"/>
</dbReference>
<feature type="compositionally biased region" description="Basic and acidic residues" evidence="7">
    <location>
        <begin position="2412"/>
        <end position="2427"/>
    </location>
</feature>
<dbReference type="GO" id="GO:0004222">
    <property type="term" value="F:metalloendopeptidase activity"/>
    <property type="evidence" value="ECO:0007669"/>
    <property type="project" value="InterPro"/>
</dbReference>
<organism evidence="13 14">
    <name type="scientific">Mortierella alpina</name>
    <name type="common">Oleaginous fungus</name>
    <name type="synonym">Mortierella renispora</name>
    <dbReference type="NCBI Taxonomy" id="64518"/>
    <lineage>
        <taxon>Eukaryota</taxon>
        <taxon>Fungi</taxon>
        <taxon>Fungi incertae sedis</taxon>
        <taxon>Mucoromycota</taxon>
        <taxon>Mortierellomycotina</taxon>
        <taxon>Mortierellomycetes</taxon>
        <taxon>Mortierellales</taxon>
        <taxon>Mortierellaceae</taxon>
        <taxon>Mortierella</taxon>
    </lineage>
</organism>
<feature type="domain" description="Peptidase M13 C-terminal" evidence="9">
    <location>
        <begin position="521"/>
        <end position="714"/>
    </location>
</feature>
<evidence type="ECO:0000313" key="13">
    <source>
        <dbReference type="EMBL" id="KAG9322077.1"/>
    </source>
</evidence>
<dbReference type="PRINTS" id="PR00786">
    <property type="entry name" value="NEPRILYSIN"/>
</dbReference>
<dbReference type="InterPro" id="IPR008753">
    <property type="entry name" value="Peptidase_M13_N"/>
</dbReference>
<comment type="cofactor">
    <cofactor evidence="1">
        <name>Zn(2+)</name>
        <dbReference type="ChEBI" id="CHEBI:29105"/>
    </cofactor>
</comment>
<dbReference type="SUPFAM" id="SSF56801">
    <property type="entry name" value="Acetyl-CoA synthetase-like"/>
    <property type="match status" value="2"/>
</dbReference>
<evidence type="ECO:0000256" key="7">
    <source>
        <dbReference type="SAM" id="MobiDB-lite"/>
    </source>
</evidence>
<keyword evidence="3" id="KW-0479">Metal-binding</keyword>
<dbReference type="InterPro" id="IPR025110">
    <property type="entry name" value="AMP-bd_C"/>
</dbReference>
<feature type="domain" description="AMP-binding enzyme C-terminal" evidence="11">
    <location>
        <begin position="2163"/>
        <end position="2268"/>
    </location>
</feature>
<keyword evidence="6" id="KW-0482">Metalloprotease</keyword>
<dbReference type="Pfam" id="PF05649">
    <property type="entry name" value="Peptidase_M13_N"/>
    <property type="match status" value="2"/>
</dbReference>
<dbReference type="PROSITE" id="PS51885">
    <property type="entry name" value="NEPRILYSIN"/>
    <property type="match status" value="1"/>
</dbReference>
<keyword evidence="2" id="KW-0645">Protease</keyword>
<evidence type="ECO:0000256" key="4">
    <source>
        <dbReference type="ARBA" id="ARBA00022801"/>
    </source>
</evidence>
<dbReference type="InterPro" id="IPR045851">
    <property type="entry name" value="AMP-bd_C_sf"/>
</dbReference>
<evidence type="ECO:0000313" key="14">
    <source>
        <dbReference type="Proteomes" id="UP000717515"/>
    </source>
</evidence>
<feature type="compositionally biased region" description="Polar residues" evidence="7">
    <location>
        <begin position="885"/>
        <end position="895"/>
    </location>
</feature>
<dbReference type="Pfam" id="PF00501">
    <property type="entry name" value="AMP-binding"/>
    <property type="match status" value="2"/>
</dbReference>
<feature type="domain" description="AMP-dependent synthetase/ligase" evidence="8">
    <location>
        <begin position="932"/>
        <end position="1171"/>
    </location>
</feature>
<dbReference type="Gene3D" id="3.40.50.12780">
    <property type="entry name" value="N-terminal domain of ligase-like"/>
    <property type="match status" value="3"/>
</dbReference>
<dbReference type="Pfam" id="PF23024">
    <property type="entry name" value="AMP-dom_DIP2-like"/>
    <property type="match status" value="1"/>
</dbReference>
<evidence type="ECO:0000259" key="10">
    <source>
        <dbReference type="Pfam" id="PF05649"/>
    </source>
</evidence>
<dbReference type="InterPro" id="IPR042089">
    <property type="entry name" value="Peptidase_M13_dom_2"/>
</dbReference>
<feature type="region of interest" description="Disordered" evidence="7">
    <location>
        <begin position="2351"/>
        <end position="2398"/>
    </location>
</feature>